<accession>A0A160DT21</accession>
<name>A0A160DT21_9GAMM</name>
<evidence type="ECO:0000313" key="2">
    <source>
        <dbReference type="Proteomes" id="UP000076830"/>
    </source>
</evidence>
<protein>
    <submittedName>
        <fullName evidence="1">Uncharacterized protein</fullName>
    </submittedName>
</protein>
<proteinExistence type="predicted"/>
<dbReference type="AlphaFoldDB" id="A0A160DT21"/>
<dbReference type="Proteomes" id="UP000076830">
    <property type="component" value="Chromosome"/>
</dbReference>
<organism evidence="1 2">
    <name type="scientific">Dokdonella koreensis DS-123</name>
    <dbReference type="NCBI Taxonomy" id="1300342"/>
    <lineage>
        <taxon>Bacteria</taxon>
        <taxon>Pseudomonadati</taxon>
        <taxon>Pseudomonadota</taxon>
        <taxon>Gammaproteobacteria</taxon>
        <taxon>Lysobacterales</taxon>
        <taxon>Rhodanobacteraceae</taxon>
        <taxon>Dokdonella</taxon>
    </lineage>
</organism>
<dbReference type="STRING" id="1300342.I596_1447"/>
<dbReference type="EMBL" id="CP015249">
    <property type="protein sequence ID" value="ANB17475.1"/>
    <property type="molecule type" value="Genomic_DNA"/>
</dbReference>
<evidence type="ECO:0000313" key="1">
    <source>
        <dbReference type="EMBL" id="ANB17475.1"/>
    </source>
</evidence>
<keyword evidence="2" id="KW-1185">Reference proteome</keyword>
<dbReference type="KEGG" id="dko:I596_1447"/>
<sequence length="44" mass="4969">MKERRGRAVNARFLSHFARRTSPGLATRIGRQCCEPRIAAASIR</sequence>
<gene>
    <name evidence="1" type="ORF">I596_1447</name>
</gene>
<reference evidence="1 2" key="1">
    <citation type="submission" date="2016-04" db="EMBL/GenBank/DDBJ databases">
        <title>Complete genome sequence of Dokdonella koreensis DS-123T.</title>
        <authorList>
            <person name="Kim J.F."/>
            <person name="Lee H."/>
            <person name="Kwak M.-J."/>
        </authorList>
    </citation>
    <scope>NUCLEOTIDE SEQUENCE [LARGE SCALE GENOMIC DNA]</scope>
    <source>
        <strain evidence="1 2">DS-123</strain>
    </source>
</reference>